<feature type="region of interest" description="Disordered" evidence="1">
    <location>
        <begin position="1"/>
        <end position="61"/>
    </location>
</feature>
<evidence type="ECO:0000256" key="1">
    <source>
        <dbReference type="SAM" id="MobiDB-lite"/>
    </source>
</evidence>
<gene>
    <name evidence="2" type="ORF">RRG08_067348</name>
</gene>
<name>A0AAE1BDB8_9GAST</name>
<evidence type="ECO:0000313" key="3">
    <source>
        <dbReference type="Proteomes" id="UP001283361"/>
    </source>
</evidence>
<accession>A0AAE1BDB8</accession>
<dbReference type="AlphaFoldDB" id="A0AAE1BDB8"/>
<sequence length="78" mass="7969">MSFAKLAGRLRRGSRKPSDAGETTALRSDLASIVASVPSGGQTDSTKGDDASSAKSGGSNKSFSLALSKVAQIKRLVE</sequence>
<evidence type="ECO:0000313" key="2">
    <source>
        <dbReference type="EMBL" id="KAK3803172.1"/>
    </source>
</evidence>
<organism evidence="2 3">
    <name type="scientific">Elysia crispata</name>
    <name type="common">lettuce slug</name>
    <dbReference type="NCBI Taxonomy" id="231223"/>
    <lineage>
        <taxon>Eukaryota</taxon>
        <taxon>Metazoa</taxon>
        <taxon>Spiralia</taxon>
        <taxon>Lophotrochozoa</taxon>
        <taxon>Mollusca</taxon>
        <taxon>Gastropoda</taxon>
        <taxon>Heterobranchia</taxon>
        <taxon>Euthyneura</taxon>
        <taxon>Panpulmonata</taxon>
        <taxon>Sacoglossa</taxon>
        <taxon>Placobranchoidea</taxon>
        <taxon>Plakobranchidae</taxon>
        <taxon>Elysia</taxon>
    </lineage>
</organism>
<dbReference type="Proteomes" id="UP001283361">
    <property type="component" value="Unassembled WGS sequence"/>
</dbReference>
<proteinExistence type="predicted"/>
<comment type="caution">
    <text evidence="2">The sequence shown here is derived from an EMBL/GenBank/DDBJ whole genome shotgun (WGS) entry which is preliminary data.</text>
</comment>
<reference evidence="2" key="1">
    <citation type="journal article" date="2023" name="G3 (Bethesda)">
        <title>A reference genome for the long-term kleptoplast-retaining sea slug Elysia crispata morphotype clarki.</title>
        <authorList>
            <person name="Eastman K.E."/>
            <person name="Pendleton A.L."/>
            <person name="Shaikh M.A."/>
            <person name="Suttiyut T."/>
            <person name="Ogas R."/>
            <person name="Tomko P."/>
            <person name="Gavelis G."/>
            <person name="Widhalm J.R."/>
            <person name="Wisecaver J.H."/>
        </authorList>
    </citation>
    <scope>NUCLEOTIDE SEQUENCE</scope>
    <source>
        <strain evidence="2">ECLA1</strain>
    </source>
</reference>
<dbReference type="EMBL" id="JAWDGP010000179">
    <property type="protein sequence ID" value="KAK3803172.1"/>
    <property type="molecule type" value="Genomic_DNA"/>
</dbReference>
<protein>
    <submittedName>
        <fullName evidence="2">Uncharacterized protein</fullName>
    </submittedName>
</protein>
<keyword evidence="3" id="KW-1185">Reference proteome</keyword>